<feature type="compositionally biased region" description="Low complexity" evidence="1">
    <location>
        <begin position="909"/>
        <end position="927"/>
    </location>
</feature>
<dbReference type="EMBL" id="JABAHT010000542">
    <property type="protein sequence ID" value="KAF4654358.1"/>
    <property type="molecule type" value="Genomic_DNA"/>
</dbReference>
<evidence type="ECO:0000256" key="2">
    <source>
        <dbReference type="SAM" id="SignalP"/>
    </source>
</evidence>
<dbReference type="AlphaFoldDB" id="A0A7J6LDX6"/>
<feature type="chain" id="PRO_5033594135" evidence="2">
    <location>
        <begin position="18"/>
        <end position="1104"/>
    </location>
</feature>
<feature type="region of interest" description="Disordered" evidence="1">
    <location>
        <begin position="731"/>
        <end position="763"/>
    </location>
</feature>
<dbReference type="OrthoDB" id="10557257at2759"/>
<evidence type="ECO:0000313" key="6">
    <source>
        <dbReference type="Proteomes" id="UP000572268"/>
    </source>
</evidence>
<accession>A0A7J6LDX6</accession>
<dbReference type="Proteomes" id="UP000570595">
    <property type="component" value="Unassembled WGS sequence"/>
</dbReference>
<proteinExistence type="predicted"/>
<name>A0A7J6LDX6_PEROL</name>
<evidence type="ECO:0000256" key="1">
    <source>
        <dbReference type="SAM" id="MobiDB-lite"/>
    </source>
</evidence>
<feature type="compositionally biased region" description="Polar residues" evidence="1">
    <location>
        <begin position="250"/>
        <end position="274"/>
    </location>
</feature>
<feature type="region of interest" description="Disordered" evidence="1">
    <location>
        <begin position="871"/>
        <end position="934"/>
    </location>
</feature>
<evidence type="ECO:0000313" key="3">
    <source>
        <dbReference type="EMBL" id="KAF4654358.1"/>
    </source>
</evidence>
<comment type="caution">
    <text evidence="4">The sequence shown here is derived from an EMBL/GenBank/DDBJ whole genome shotgun (WGS) entry which is preliminary data.</text>
</comment>
<keyword evidence="2" id="KW-0732">Signal</keyword>
<feature type="region of interest" description="Disordered" evidence="1">
    <location>
        <begin position="1060"/>
        <end position="1092"/>
    </location>
</feature>
<protein>
    <submittedName>
        <fullName evidence="4">Uncharacterized protein</fullName>
    </submittedName>
</protein>
<evidence type="ECO:0000313" key="4">
    <source>
        <dbReference type="EMBL" id="KAF4657458.1"/>
    </source>
</evidence>
<evidence type="ECO:0000313" key="5">
    <source>
        <dbReference type="Proteomes" id="UP000570595"/>
    </source>
</evidence>
<gene>
    <name evidence="4" type="ORF">FOL46_007416</name>
    <name evidence="3" type="ORF">FOZ61_008319</name>
</gene>
<feature type="compositionally biased region" description="Basic residues" evidence="1">
    <location>
        <begin position="1060"/>
        <end position="1084"/>
    </location>
</feature>
<organism evidence="4 6">
    <name type="scientific">Perkinsus olseni</name>
    <name type="common">Perkinsus atlanticus</name>
    <dbReference type="NCBI Taxonomy" id="32597"/>
    <lineage>
        <taxon>Eukaryota</taxon>
        <taxon>Sar</taxon>
        <taxon>Alveolata</taxon>
        <taxon>Perkinsozoa</taxon>
        <taxon>Perkinsea</taxon>
        <taxon>Perkinsida</taxon>
        <taxon>Perkinsidae</taxon>
        <taxon>Perkinsus</taxon>
    </lineage>
</organism>
<dbReference type="Proteomes" id="UP000572268">
    <property type="component" value="Unassembled WGS sequence"/>
</dbReference>
<sequence>MYTPALTLLRLLYVVQSAAPKKAYDPVMREELPSRTYRAKGRGTVGICPALPGLTDFEMIVWEDKGQQVASLRAQVGDEWSTTSGEFRLVWYNDNFIKETKGIFGTHQLSECFRPARNSGSSSVSGNFAYSLYQSTNRADVGRSRSVAFCFLMGSSDILVLIGLVTRNTRLTAFDASILLGGPADRTAHNAVLPASATPLEGRKRERAPKTAKQPKNRNEFAPESTGLNPRGLSLELSSIGRSHPDKDLMSNSFDPTKNARSVSTRDSGSSVPQSGVVDEGNRQIVARQNADFQQLIRNGVYEAKSVSSAAVCPTLRGLTDFRMEVWESGGQQLATVKATVRWQSVSLKKQCRLVWYEDVFTQRLKLAEYGLPDLKARCFHLSPIHSSARENEVSTFVGHLYSFTRALTPTGNLASQIVFCDTSGGLLVGIGVEKDSYHLYGFDHAFLLRRSEATTTDNEAHGGVASPSGQAALELVEPVGSGEPPDSTADQNLPELWDLLPELSFMRAGNPHVMEEGHMVNEETNVSGDGESSDSRIFPSGTLPDGDYETFYGTARIGVGITTNSSTGRRMITLELKEKFGRKVAFAGVSTTTDDNCMQLALPATDWSLSVHAIRSFLDHNNFIPNNICIRYKTDLGWSLEFHERDSGSPRGADSTGVLKLNLLHAQQVVGRCWQQRILKACTQNHPRHGEFCKAVAKACMVSSSQDYEQAVAANLKAGGNGQLSEKQLREKVNDPQSDDFEQAKEGGARTPRRGGPNLRGLRPRRGLVADLIATIGPHAEDIYKAYQKRAFSELNAALESGKPPVPSPSITVGDIRLFARELHNKRAGMPLPVSDMKSVVELESKMRGGEEHVPQVLEPVHPAVVKLSGSRPPLAPEPATGADILNDWMNRGPLKGAPITANTENRAGPSASSTSTSEKPSSGESVLEKEPTRRPSMICKWCGKPLAPGYNSHEMSPNGGKYGICPEAPKAEVERRQKRKEEAGRAKERAKSLTVENKQEGSRCCGICSLPFKTIIKSPNGECLPMHERFLEDDQKTAVHFCPVAENIAPERLAHLRGLKRRRKEDKAQRKKENKRRRRSEHHKQDEISEGFDLMDLNELGW</sequence>
<reference evidence="5 6" key="1">
    <citation type="submission" date="2020-04" db="EMBL/GenBank/DDBJ databases">
        <title>Perkinsus olseni comparative genomics.</title>
        <authorList>
            <person name="Bogema D.R."/>
        </authorList>
    </citation>
    <scope>NUCLEOTIDE SEQUENCE [LARGE SCALE GENOMIC DNA]</scope>
    <source>
        <strain evidence="3">ATCC PRA-179</strain>
        <strain evidence="4">ATCC PRA-31</strain>
    </source>
</reference>
<feature type="region of interest" description="Disordered" evidence="1">
    <location>
        <begin position="190"/>
        <end position="280"/>
    </location>
</feature>
<dbReference type="EMBL" id="JABANN010000521">
    <property type="protein sequence ID" value="KAF4657458.1"/>
    <property type="molecule type" value="Genomic_DNA"/>
</dbReference>
<feature type="signal peptide" evidence="2">
    <location>
        <begin position="1"/>
        <end position="17"/>
    </location>
</feature>